<dbReference type="GO" id="GO:0006950">
    <property type="term" value="P:response to stress"/>
    <property type="evidence" value="ECO:0007669"/>
    <property type="project" value="TreeGrafter"/>
</dbReference>
<dbReference type="Gene3D" id="1.10.10.10">
    <property type="entry name" value="Winged helix-like DNA-binding domain superfamily/Winged helix DNA-binding domain"/>
    <property type="match status" value="1"/>
</dbReference>
<dbReference type="PROSITE" id="PS50995">
    <property type="entry name" value="HTH_MARR_2"/>
    <property type="match status" value="1"/>
</dbReference>
<dbReference type="SMART" id="SM00347">
    <property type="entry name" value="HTH_MARR"/>
    <property type="match status" value="1"/>
</dbReference>
<dbReference type="GO" id="GO:0003700">
    <property type="term" value="F:DNA-binding transcription factor activity"/>
    <property type="evidence" value="ECO:0007669"/>
    <property type="project" value="InterPro"/>
</dbReference>
<keyword evidence="3" id="KW-1185">Reference proteome</keyword>
<evidence type="ECO:0000313" key="2">
    <source>
        <dbReference type="EMBL" id="MBB3862893.1"/>
    </source>
</evidence>
<protein>
    <submittedName>
        <fullName evidence="2">DNA-binding MarR family transcriptional regulator</fullName>
    </submittedName>
</protein>
<sequence length="138" mass="15013">MSVFLEETAGLNVTPTQAGLIHLIDNFPQIDQASAAFMLGVDRSTGAMVIRSLEKAGYVVRTVGTDRRRRCLELSEAGKVLATALRKPAAQAGTRLMEPLTKNEQAQLLRLLRKLTGAFNESARVSAITDPSDVEKLF</sequence>
<dbReference type="Pfam" id="PF12802">
    <property type="entry name" value="MarR_2"/>
    <property type="match status" value="1"/>
</dbReference>
<accession>A0A7W6EXZ8</accession>
<dbReference type="PANTHER" id="PTHR33164:SF95">
    <property type="entry name" value="TRANSCRIPTIONAL REGULATOR"/>
    <property type="match status" value="1"/>
</dbReference>
<dbReference type="EMBL" id="JACICY010000030">
    <property type="protein sequence ID" value="MBB3862893.1"/>
    <property type="molecule type" value="Genomic_DNA"/>
</dbReference>
<proteinExistence type="predicted"/>
<dbReference type="SUPFAM" id="SSF46785">
    <property type="entry name" value="Winged helix' DNA-binding domain"/>
    <property type="match status" value="1"/>
</dbReference>
<dbReference type="RefSeq" id="WP_183615294.1">
    <property type="nucleotide sequence ID" value="NZ_JACICY010000030.1"/>
</dbReference>
<dbReference type="AlphaFoldDB" id="A0A7W6EXZ8"/>
<organism evidence="2 3">
    <name type="scientific">Novosphingobium hassiacum</name>
    <dbReference type="NCBI Taxonomy" id="173676"/>
    <lineage>
        <taxon>Bacteria</taxon>
        <taxon>Pseudomonadati</taxon>
        <taxon>Pseudomonadota</taxon>
        <taxon>Alphaproteobacteria</taxon>
        <taxon>Sphingomonadales</taxon>
        <taxon>Sphingomonadaceae</taxon>
        <taxon>Novosphingobium</taxon>
    </lineage>
</organism>
<dbReference type="InterPro" id="IPR036390">
    <property type="entry name" value="WH_DNA-bd_sf"/>
</dbReference>
<dbReference type="InterPro" id="IPR039422">
    <property type="entry name" value="MarR/SlyA-like"/>
</dbReference>
<feature type="domain" description="HTH marR-type" evidence="1">
    <location>
        <begin position="1"/>
        <end position="117"/>
    </location>
</feature>
<evidence type="ECO:0000313" key="3">
    <source>
        <dbReference type="Proteomes" id="UP000562395"/>
    </source>
</evidence>
<gene>
    <name evidence="2" type="ORF">GGQ88_004196</name>
</gene>
<dbReference type="Proteomes" id="UP000562395">
    <property type="component" value="Unassembled WGS sequence"/>
</dbReference>
<name>A0A7W6EXZ8_9SPHN</name>
<comment type="caution">
    <text evidence="2">The sequence shown here is derived from an EMBL/GenBank/DDBJ whole genome shotgun (WGS) entry which is preliminary data.</text>
</comment>
<dbReference type="InterPro" id="IPR000835">
    <property type="entry name" value="HTH_MarR-typ"/>
</dbReference>
<dbReference type="PANTHER" id="PTHR33164">
    <property type="entry name" value="TRANSCRIPTIONAL REGULATOR, MARR FAMILY"/>
    <property type="match status" value="1"/>
</dbReference>
<dbReference type="InterPro" id="IPR036388">
    <property type="entry name" value="WH-like_DNA-bd_sf"/>
</dbReference>
<dbReference type="GO" id="GO:0003677">
    <property type="term" value="F:DNA binding"/>
    <property type="evidence" value="ECO:0007669"/>
    <property type="project" value="UniProtKB-KW"/>
</dbReference>
<keyword evidence="2" id="KW-0238">DNA-binding</keyword>
<reference evidence="2 3" key="1">
    <citation type="submission" date="2020-08" db="EMBL/GenBank/DDBJ databases">
        <title>Genomic Encyclopedia of Type Strains, Phase IV (KMG-IV): sequencing the most valuable type-strain genomes for metagenomic binning, comparative biology and taxonomic classification.</title>
        <authorList>
            <person name="Goeker M."/>
        </authorList>
    </citation>
    <scope>NUCLEOTIDE SEQUENCE [LARGE SCALE GENOMIC DNA]</scope>
    <source>
        <strain evidence="2 3">DSM 14552</strain>
    </source>
</reference>
<evidence type="ECO:0000259" key="1">
    <source>
        <dbReference type="PROSITE" id="PS50995"/>
    </source>
</evidence>